<feature type="region of interest" description="Disordered" evidence="1">
    <location>
        <begin position="1"/>
        <end position="65"/>
    </location>
</feature>
<comment type="caution">
    <text evidence="2">The sequence shown here is derived from an EMBL/GenBank/DDBJ whole genome shotgun (WGS) entry which is preliminary data.</text>
</comment>
<sequence>MKTEPVKQAKAAVEPAAASADARSPMQRKATDSPRQAGEAAHIAQLKGEDKMKGKATAKKGKGGK</sequence>
<keyword evidence="3" id="KW-1185">Reference proteome</keyword>
<feature type="compositionally biased region" description="Low complexity" evidence="1">
    <location>
        <begin position="9"/>
        <end position="22"/>
    </location>
</feature>
<organism evidence="2 3">
    <name type="scientific">Luteibacter jiangsuensis</name>
    <dbReference type="NCBI Taxonomy" id="637577"/>
    <lineage>
        <taxon>Bacteria</taxon>
        <taxon>Pseudomonadati</taxon>
        <taxon>Pseudomonadota</taxon>
        <taxon>Gammaproteobacteria</taxon>
        <taxon>Lysobacterales</taxon>
        <taxon>Rhodanobacteraceae</taxon>
        <taxon>Luteibacter</taxon>
    </lineage>
</organism>
<accession>A0ABT9ST99</accession>
<evidence type="ECO:0000313" key="2">
    <source>
        <dbReference type="EMBL" id="MDQ0008221.1"/>
    </source>
</evidence>
<dbReference type="RefSeq" id="WP_306846874.1">
    <property type="nucleotide sequence ID" value="NZ_JAUSSK010000001.1"/>
</dbReference>
<evidence type="ECO:0000256" key="1">
    <source>
        <dbReference type="SAM" id="MobiDB-lite"/>
    </source>
</evidence>
<protein>
    <submittedName>
        <fullName evidence="2">Uncharacterized protein</fullName>
    </submittedName>
</protein>
<dbReference type="Proteomes" id="UP001237737">
    <property type="component" value="Unassembled WGS sequence"/>
</dbReference>
<gene>
    <name evidence="2" type="ORF">J2T07_000380</name>
</gene>
<evidence type="ECO:0000313" key="3">
    <source>
        <dbReference type="Proteomes" id="UP001237737"/>
    </source>
</evidence>
<name>A0ABT9ST99_9GAMM</name>
<proteinExistence type="predicted"/>
<dbReference type="EMBL" id="JAUSSK010000001">
    <property type="protein sequence ID" value="MDQ0008221.1"/>
    <property type="molecule type" value="Genomic_DNA"/>
</dbReference>
<feature type="compositionally biased region" description="Basic residues" evidence="1">
    <location>
        <begin position="54"/>
        <end position="65"/>
    </location>
</feature>
<reference evidence="2 3" key="1">
    <citation type="submission" date="2023-07" db="EMBL/GenBank/DDBJ databases">
        <title>Sorghum-associated microbial communities from plants grown in Nebraska, USA.</title>
        <authorList>
            <person name="Schachtman D."/>
        </authorList>
    </citation>
    <scope>NUCLEOTIDE SEQUENCE [LARGE SCALE GENOMIC DNA]</scope>
    <source>
        <strain evidence="2 3">CC60</strain>
    </source>
</reference>